<dbReference type="Gene3D" id="1.20.1250.20">
    <property type="entry name" value="MFS general substrate transporter like domains"/>
    <property type="match status" value="1"/>
</dbReference>
<evidence type="ECO:0000256" key="5">
    <source>
        <dbReference type="SAM" id="Phobius"/>
    </source>
</evidence>
<evidence type="ECO:0000256" key="4">
    <source>
        <dbReference type="ARBA" id="ARBA00023136"/>
    </source>
</evidence>
<feature type="transmembrane region" description="Helical" evidence="5">
    <location>
        <begin position="297"/>
        <end position="314"/>
    </location>
</feature>
<keyword evidence="2 5" id="KW-0812">Transmembrane</keyword>
<dbReference type="RefSeq" id="WP_073391691.1">
    <property type="nucleotide sequence ID" value="NZ_FQVU01000005.1"/>
</dbReference>
<name>A0A1M5RB06_9ACTN</name>
<dbReference type="SUPFAM" id="SSF103473">
    <property type="entry name" value="MFS general substrate transporter"/>
    <property type="match status" value="1"/>
</dbReference>
<gene>
    <name evidence="7" type="ORF">SAMN05443575_3491</name>
</gene>
<dbReference type="Proteomes" id="UP000186132">
    <property type="component" value="Unassembled WGS sequence"/>
</dbReference>
<evidence type="ECO:0000256" key="2">
    <source>
        <dbReference type="ARBA" id="ARBA00022692"/>
    </source>
</evidence>
<feature type="transmembrane region" description="Helical" evidence="5">
    <location>
        <begin position="47"/>
        <end position="68"/>
    </location>
</feature>
<dbReference type="Pfam" id="PF07690">
    <property type="entry name" value="MFS_1"/>
    <property type="match status" value="1"/>
</dbReference>
<reference evidence="7 8" key="1">
    <citation type="submission" date="2016-11" db="EMBL/GenBank/DDBJ databases">
        <authorList>
            <person name="Jaros S."/>
            <person name="Januszkiewicz K."/>
            <person name="Wedrychowicz H."/>
        </authorList>
    </citation>
    <scope>NUCLEOTIDE SEQUENCE [LARGE SCALE GENOMIC DNA]</scope>
    <source>
        <strain evidence="7 8">DSM 45627</strain>
    </source>
</reference>
<feature type="transmembrane region" description="Helical" evidence="5">
    <location>
        <begin position="104"/>
        <end position="126"/>
    </location>
</feature>
<dbReference type="InterPro" id="IPR020846">
    <property type="entry name" value="MFS_dom"/>
</dbReference>
<feature type="transmembrane region" description="Helical" evidence="5">
    <location>
        <begin position="266"/>
        <end position="285"/>
    </location>
</feature>
<evidence type="ECO:0000256" key="3">
    <source>
        <dbReference type="ARBA" id="ARBA00022989"/>
    </source>
</evidence>
<keyword evidence="4 5" id="KW-0472">Membrane</keyword>
<organism evidence="7 8">
    <name type="scientific">Jatrophihabitans endophyticus</name>
    <dbReference type="NCBI Taxonomy" id="1206085"/>
    <lineage>
        <taxon>Bacteria</taxon>
        <taxon>Bacillati</taxon>
        <taxon>Actinomycetota</taxon>
        <taxon>Actinomycetes</taxon>
        <taxon>Jatrophihabitantales</taxon>
        <taxon>Jatrophihabitantaceae</taxon>
        <taxon>Jatrophihabitans</taxon>
    </lineage>
</organism>
<comment type="subcellular location">
    <subcellularLocation>
        <location evidence="1">Cell membrane</location>
        <topology evidence="1">Multi-pass membrane protein</topology>
    </subcellularLocation>
</comment>
<keyword evidence="3 5" id="KW-1133">Transmembrane helix</keyword>
<evidence type="ECO:0000313" key="7">
    <source>
        <dbReference type="EMBL" id="SHH23259.1"/>
    </source>
</evidence>
<evidence type="ECO:0000313" key="8">
    <source>
        <dbReference type="Proteomes" id="UP000186132"/>
    </source>
</evidence>
<dbReference type="AlphaFoldDB" id="A0A1M5RB06"/>
<dbReference type="GO" id="GO:0005886">
    <property type="term" value="C:plasma membrane"/>
    <property type="evidence" value="ECO:0007669"/>
    <property type="project" value="UniProtKB-SubCell"/>
</dbReference>
<keyword evidence="8" id="KW-1185">Reference proteome</keyword>
<dbReference type="PANTHER" id="PTHR23523:SF2">
    <property type="entry name" value="2-NITROIMIDAZOLE TRANSPORTER"/>
    <property type="match status" value="1"/>
</dbReference>
<proteinExistence type="predicted"/>
<feature type="transmembrane region" description="Helical" evidence="5">
    <location>
        <begin position="320"/>
        <end position="341"/>
    </location>
</feature>
<feature type="domain" description="Major facilitator superfamily (MFS) profile" evidence="6">
    <location>
        <begin position="10"/>
        <end position="406"/>
    </location>
</feature>
<feature type="transmembrane region" description="Helical" evidence="5">
    <location>
        <begin position="353"/>
        <end position="376"/>
    </location>
</feature>
<feature type="transmembrane region" description="Helical" evidence="5">
    <location>
        <begin position="80"/>
        <end position="98"/>
    </location>
</feature>
<sequence>MTAPTTSRAARAALVLALLVTGLSMRTAVTSVGAVLDDLQDDLHASGGAAGLITTMPVLCFAAFGAATPRLARALGPHRLLVVALAVTTVGLATRPFAGGVALFVVVSTAALAGSAVSNVLMPSLVKLHFPDRIGTMTALYTTALAVGVTAAAGLTVPIGEAGDGWRQGLAAWAVVSAVAVVPWLPTVAADRRARATTLAGPVAPTGPDAAGSAAPPARAVPMSALLRSRTAWALTVFFGTQSMQAYITFGWFARFLTDHGIESGTAGAMLAVLTALSIPVSLVVPRIPARHHRAVVGLFVVCLATAYVLMAAAPRPTAWIWVVLAGVGGGSFPLLLTLLGMRARTADTIATLSAFVQAIGYLIAGTGPLLFGALYGVTGSWALPIAVLFTALGVMTVASRRSTTPRFVDDELAASPR</sequence>
<dbReference type="OrthoDB" id="5317164at2"/>
<dbReference type="PANTHER" id="PTHR23523">
    <property type="match status" value="1"/>
</dbReference>
<dbReference type="InterPro" id="IPR052524">
    <property type="entry name" value="MFS_Cyanate_Porter"/>
</dbReference>
<dbReference type="InterPro" id="IPR011701">
    <property type="entry name" value="MFS"/>
</dbReference>
<dbReference type="PROSITE" id="PS50850">
    <property type="entry name" value="MFS"/>
    <property type="match status" value="1"/>
</dbReference>
<dbReference type="InterPro" id="IPR036259">
    <property type="entry name" value="MFS_trans_sf"/>
</dbReference>
<feature type="transmembrane region" description="Helical" evidence="5">
    <location>
        <begin position="232"/>
        <end position="254"/>
    </location>
</feature>
<feature type="transmembrane region" description="Helical" evidence="5">
    <location>
        <begin position="382"/>
        <end position="399"/>
    </location>
</feature>
<accession>A0A1M5RB06</accession>
<dbReference type="GO" id="GO:0022857">
    <property type="term" value="F:transmembrane transporter activity"/>
    <property type="evidence" value="ECO:0007669"/>
    <property type="project" value="InterPro"/>
</dbReference>
<evidence type="ECO:0000259" key="6">
    <source>
        <dbReference type="PROSITE" id="PS50850"/>
    </source>
</evidence>
<feature type="transmembrane region" description="Helical" evidence="5">
    <location>
        <begin position="165"/>
        <end position="185"/>
    </location>
</feature>
<feature type="transmembrane region" description="Helical" evidence="5">
    <location>
        <begin position="138"/>
        <end position="159"/>
    </location>
</feature>
<evidence type="ECO:0000256" key="1">
    <source>
        <dbReference type="ARBA" id="ARBA00004651"/>
    </source>
</evidence>
<dbReference type="EMBL" id="FQVU01000005">
    <property type="protein sequence ID" value="SHH23259.1"/>
    <property type="molecule type" value="Genomic_DNA"/>
</dbReference>
<protein>
    <submittedName>
        <fullName evidence="7">MFS transporter, CP family, cyanate transporter</fullName>
    </submittedName>
</protein>
<dbReference type="STRING" id="1206085.SAMN05443575_3491"/>